<evidence type="ECO:0000313" key="3">
    <source>
        <dbReference type="EMBL" id="POO51982.1"/>
    </source>
</evidence>
<name>A0AAE5RYL3_9HYPH</name>
<keyword evidence="1" id="KW-0732">Signal</keyword>
<organism evidence="3 4">
    <name type="scientific">Agrobacterium rosae</name>
    <dbReference type="NCBI Taxonomy" id="1972867"/>
    <lineage>
        <taxon>Bacteria</taxon>
        <taxon>Pseudomonadati</taxon>
        <taxon>Pseudomonadota</taxon>
        <taxon>Alphaproteobacteria</taxon>
        <taxon>Hyphomicrobiales</taxon>
        <taxon>Rhizobiaceae</taxon>
        <taxon>Rhizobium/Agrobacterium group</taxon>
        <taxon>Agrobacterium</taxon>
    </lineage>
</organism>
<dbReference type="EMBL" id="NXEJ01000005">
    <property type="protein sequence ID" value="POO51982.1"/>
    <property type="molecule type" value="Genomic_DNA"/>
</dbReference>
<evidence type="ECO:0000313" key="5">
    <source>
        <dbReference type="Proteomes" id="UP001277561"/>
    </source>
</evidence>
<feature type="signal peptide" evidence="1">
    <location>
        <begin position="1"/>
        <end position="25"/>
    </location>
</feature>
<reference evidence="2 5" key="2">
    <citation type="journal article" date="2023" name="Phytobiomes J">
        <title>Deciphering the key players within the bacterial microbiota associated with aerial crown gall tumors on rhododendron: Insights into the gallobiome.</title>
        <authorList>
            <person name="Kuzmanovic N."/>
            <person name="Nesme J."/>
            <person name="Wolf J."/>
            <person name="Neumann-Schaal M."/>
            <person name="Petersen J."/>
            <person name="Fernandez-Gnecco G."/>
            <person name="Sproeer C."/>
            <person name="Bunk B."/>
            <person name="Overmann J."/>
            <person name="Sorensen S.J."/>
            <person name="Idczak E."/>
            <person name="Smalla K."/>
        </authorList>
    </citation>
    <scope>NUCLEOTIDE SEQUENCE [LARGE SCALE GENOMIC DNA]</scope>
    <source>
        <strain evidence="5">rho-14.1</strain>
        <strain evidence="2">Rho-14.1</strain>
    </source>
</reference>
<accession>A0AAE5RYL3</accession>
<dbReference type="AlphaFoldDB" id="A0AAE5RYL3"/>
<dbReference type="RefSeq" id="WP_103658232.1">
    <property type="nucleotide sequence ID" value="NZ_CP192765.1"/>
</dbReference>
<dbReference type="Proteomes" id="UP000237447">
    <property type="component" value="Unassembled WGS sequence"/>
</dbReference>
<sequence>MSRFNFGVLSASACIWIASIVPSYADDGSIKEFLLDQGCALGPSTLSAAINAKIDPALIAKLTAEANADSGTIKTGDWMVLPRDKCEIQPPRVKSAIAVDDPEVSQNTSAVDAYIKDGSPGCYLDGPSLFEAVEISRGWAPDKANQEYLRFLSAGLTSGDLSFFSSDPLRTPPGIMITRGDCANIPQIHDIRRSHELLVKHFDALIRSDAAGEATCDSLGFPSWNFTKVSEGILGEKAPNAWMGFEISFIAMGAGWFEGQSATEKGRPRPPLCHYDGR</sequence>
<evidence type="ECO:0000313" key="4">
    <source>
        <dbReference type="Proteomes" id="UP000237447"/>
    </source>
</evidence>
<proteinExistence type="predicted"/>
<keyword evidence="5" id="KW-1185">Reference proteome</keyword>
<evidence type="ECO:0000256" key="1">
    <source>
        <dbReference type="SAM" id="SignalP"/>
    </source>
</evidence>
<dbReference type="EMBL" id="JAVRAD010000015">
    <property type="protein sequence ID" value="MDX8332267.1"/>
    <property type="molecule type" value="Genomic_DNA"/>
</dbReference>
<reference evidence="3 4" key="1">
    <citation type="journal article" date="2018" name="Syst. Appl. Microbiol.">
        <title>Agrobacterium rosae sp. nov., isolated from galls on different agricultural crops.</title>
        <authorList>
            <person name="Kuzmanovic N."/>
            <person name="Pulawska J."/>
            <person name="Smalla K."/>
            <person name="Nesme X."/>
        </authorList>
    </citation>
    <scope>NUCLEOTIDE SEQUENCE [LARGE SCALE GENOMIC DNA]</scope>
    <source>
        <strain evidence="3 4">NCPPB 1650</strain>
    </source>
</reference>
<protein>
    <submittedName>
        <fullName evidence="3">Uncharacterized protein</fullName>
    </submittedName>
</protein>
<evidence type="ECO:0000313" key="2">
    <source>
        <dbReference type="EMBL" id="MDX8332267.1"/>
    </source>
</evidence>
<feature type="chain" id="PRO_5042168029" evidence="1">
    <location>
        <begin position="26"/>
        <end position="278"/>
    </location>
</feature>
<dbReference type="GeneID" id="86879868"/>
<gene>
    <name evidence="3" type="ORF">CPJ18_10990</name>
    <name evidence="2" type="ORF">RMS29_23930</name>
</gene>
<comment type="caution">
    <text evidence="3">The sequence shown here is derived from an EMBL/GenBank/DDBJ whole genome shotgun (WGS) entry which is preliminary data.</text>
</comment>
<dbReference type="Proteomes" id="UP001277561">
    <property type="component" value="Unassembled WGS sequence"/>
</dbReference>